<accession>A0ABM2WGE1</accession>
<feature type="compositionally biased region" description="Acidic residues" evidence="6">
    <location>
        <begin position="957"/>
        <end position="967"/>
    </location>
</feature>
<evidence type="ECO:0000313" key="9">
    <source>
        <dbReference type="RefSeq" id="XP_040589924.1"/>
    </source>
</evidence>
<feature type="compositionally biased region" description="Low complexity" evidence="6">
    <location>
        <begin position="795"/>
        <end position="804"/>
    </location>
</feature>
<feature type="compositionally biased region" description="Basic and acidic residues" evidence="6">
    <location>
        <begin position="353"/>
        <end position="363"/>
    </location>
</feature>
<dbReference type="SMART" id="SM00368">
    <property type="entry name" value="LRR_RI"/>
    <property type="match status" value="11"/>
</dbReference>
<keyword evidence="5" id="KW-0067">ATP-binding</keyword>
<dbReference type="Pfam" id="PF05729">
    <property type="entry name" value="NACHT"/>
    <property type="match status" value="1"/>
</dbReference>
<feature type="compositionally biased region" description="Low complexity" evidence="6">
    <location>
        <begin position="500"/>
        <end position="514"/>
    </location>
</feature>
<evidence type="ECO:0000256" key="5">
    <source>
        <dbReference type="ARBA" id="ARBA00022840"/>
    </source>
</evidence>
<feature type="compositionally biased region" description="Basic and acidic residues" evidence="6">
    <location>
        <begin position="813"/>
        <end position="830"/>
    </location>
</feature>
<dbReference type="PROSITE" id="PS50837">
    <property type="entry name" value="NACHT"/>
    <property type="match status" value="1"/>
</dbReference>
<feature type="compositionally biased region" description="Polar residues" evidence="6">
    <location>
        <begin position="777"/>
        <end position="794"/>
    </location>
</feature>
<feature type="compositionally biased region" description="Acidic residues" evidence="6">
    <location>
        <begin position="1086"/>
        <end position="1111"/>
    </location>
</feature>
<feature type="compositionally biased region" description="Basic and acidic residues" evidence="6">
    <location>
        <begin position="728"/>
        <end position="742"/>
    </location>
</feature>
<dbReference type="Gene3D" id="3.80.10.10">
    <property type="entry name" value="Ribonuclease Inhibitor"/>
    <property type="match status" value="1"/>
</dbReference>
<feature type="compositionally biased region" description="Basic and acidic residues" evidence="6">
    <location>
        <begin position="899"/>
        <end position="910"/>
    </location>
</feature>
<feature type="compositionally biased region" description="Basic and acidic residues" evidence="6">
    <location>
        <begin position="130"/>
        <end position="151"/>
    </location>
</feature>
<feature type="compositionally biased region" description="Basic and acidic residues" evidence="6">
    <location>
        <begin position="305"/>
        <end position="326"/>
    </location>
</feature>
<feature type="compositionally biased region" description="Acidic residues" evidence="6">
    <location>
        <begin position="327"/>
        <end position="344"/>
    </location>
</feature>
<dbReference type="Pfam" id="PF13516">
    <property type="entry name" value="LRR_6"/>
    <property type="match status" value="2"/>
</dbReference>
<dbReference type="InterPro" id="IPR001611">
    <property type="entry name" value="Leu-rich_rpt"/>
</dbReference>
<feature type="compositionally biased region" description="Low complexity" evidence="6">
    <location>
        <begin position="1121"/>
        <end position="1131"/>
    </location>
</feature>
<dbReference type="GeneID" id="101841310"/>
<feature type="compositionally biased region" description="Low complexity" evidence="6">
    <location>
        <begin position="539"/>
        <end position="556"/>
    </location>
</feature>
<dbReference type="RefSeq" id="XP_040589924.1">
    <property type="nucleotide sequence ID" value="XM_040733990.1"/>
</dbReference>
<dbReference type="PANTHER" id="PTHR45690:SF7">
    <property type="entry name" value="NACHT, LRR AND PYD DOMAINS-CONTAINING PROTEIN 5"/>
    <property type="match status" value="1"/>
</dbReference>
<feature type="compositionally biased region" description="Basic and acidic residues" evidence="6">
    <location>
        <begin position="92"/>
        <end position="109"/>
    </location>
</feature>
<feature type="compositionally biased region" description="Basic and acidic residues" evidence="6">
    <location>
        <begin position="686"/>
        <end position="702"/>
    </location>
</feature>
<feature type="compositionally biased region" description="Low complexity" evidence="6">
    <location>
        <begin position="461"/>
        <end position="475"/>
    </location>
</feature>
<feature type="compositionally biased region" description="Basic and acidic residues" evidence="6">
    <location>
        <begin position="1140"/>
        <end position="1157"/>
    </location>
</feature>
<feature type="compositionally biased region" description="Acidic residues" evidence="6">
    <location>
        <begin position="760"/>
        <end position="769"/>
    </location>
</feature>
<feature type="compositionally biased region" description="Basic and acidic residues" evidence="6">
    <location>
        <begin position="968"/>
        <end position="985"/>
    </location>
</feature>
<dbReference type="Proteomes" id="UP000886700">
    <property type="component" value="Unplaced"/>
</dbReference>
<feature type="compositionally biased region" description="Low complexity" evidence="6">
    <location>
        <begin position="372"/>
        <end position="387"/>
    </location>
</feature>
<comment type="similarity">
    <text evidence="1">Belongs to the NLRP family.</text>
</comment>
<feature type="compositionally biased region" description="Basic and acidic residues" evidence="6">
    <location>
        <begin position="635"/>
        <end position="660"/>
    </location>
</feature>
<evidence type="ECO:0000256" key="1">
    <source>
        <dbReference type="ARBA" id="ARBA00008665"/>
    </source>
</evidence>
<evidence type="ECO:0000256" key="3">
    <source>
        <dbReference type="ARBA" id="ARBA00022737"/>
    </source>
</evidence>
<dbReference type="PANTHER" id="PTHR45690">
    <property type="entry name" value="NACHT, LRR AND PYD DOMAINS-CONTAINING PROTEIN 12"/>
    <property type="match status" value="1"/>
</dbReference>
<evidence type="ECO:0000256" key="6">
    <source>
        <dbReference type="SAM" id="MobiDB-lite"/>
    </source>
</evidence>
<protein>
    <submittedName>
        <fullName evidence="9">NACHT, LRR and PYD domains-containing protein 5 isoform X46</fullName>
    </submittedName>
</protein>
<dbReference type="SUPFAM" id="SSF52540">
    <property type="entry name" value="P-loop containing nucleoside triphosphate hydrolases"/>
    <property type="match status" value="1"/>
</dbReference>
<feature type="compositionally biased region" description="Low complexity" evidence="6">
    <location>
        <begin position="61"/>
        <end position="74"/>
    </location>
</feature>
<feature type="compositionally biased region" description="Basic and acidic residues" evidence="6">
    <location>
        <begin position="1011"/>
        <end position="1028"/>
    </location>
</feature>
<dbReference type="Pfam" id="PF17779">
    <property type="entry name" value="WHD_NOD2"/>
    <property type="match status" value="1"/>
</dbReference>
<dbReference type="InterPro" id="IPR007111">
    <property type="entry name" value="NACHT_NTPase"/>
</dbReference>
<evidence type="ECO:0000256" key="4">
    <source>
        <dbReference type="ARBA" id="ARBA00022741"/>
    </source>
</evidence>
<sequence>MSPQVCLSYNLDSGAFRKVLCPSQTWMLTGDMQLAGEDSMSYPEEDREPIQSDQGPDEGQAPEVLQAEEQAAAETCEKEALQGEEQEAAAETCEKDDSLSKTEEDREPIQSDQGQDEGRAPEALQAQEQKSAETCEKDGSMKKTEEDREPIQSDQGPDEGQAPEALQCEEQEAAAETCEKDGSMKKTEDRDPTQSGQGPDEGQAPEALQAEEQEAAAETCEKDDSMSTPEEDREPIQSDQGPDEAQAPEPMQAEEQEAAAETCEKDDSMNTPEEDTEPIQSDQGPNEGQAPEALQGEEQEAAAETCEKDESMSKTEEDREPIQSDKEPEEGQAPEALQAEEQEAAAETCETDGSMKKTEDRDPTQSGQGPDEGQAPEALQAQEQEAATDTCAKDDSMTTPEEDSEPIQSDQGPDEGQVTEALQAEEQEAAAETCEKDDSMSETEEVQEPIQSDQGPDEGQAPEALQAQEQEAAAETCEKDDSTEGSEPIQSDKGPDEGQATEALQAQEQEAAAETCEKDDSLSKTEDREPIQSDQGPDEGQASEALQAQEQEAAAETCEKEESMSDPEEDRGTIQSDQGPDEGQAPEAMQAEEQEAAAETCEKDDSMSTPDEDTEPIQSDQGPNEGQAPETLQAEEQKAAAETCEKDESLSKTEEDREPIQSDQGPHEGQAPEALQAEEQEAAAETCEKDGSMKKTEDREPIQSDQGPDEGHAPGALQAEEQEVATETCERDSMSKTEEDRGTIQSDQGPEEGQAPEAMQAEEQEEAAETCEKDDSMSTPEADTESIQSDQGPNEGQAPGALQAEEQEAAAETCEKDDSMKKTEEDREPIQSDQGPDEEQAPGALQAEEQEAATETCKKDDSMSTPEEDREPIQSDQGPDEGQATGALQAEEQEAAAETYEKDDSMSKPEDDTEPIQSDQGPDEGQATDDSMSTQEEDTESIQSDQGPDEGQAPEALQDEEQEEAAETCEKDDSLSKTEEDREPNQSDQGPDEGQAPEALQGEEQEAAAETCEKDDSLSKTEEDREPNQSDQGPDEGQAPEALQSEEQEAAAETCEKGDSMSNTEDDQELIQSDKGPDEGQAPEALEAEEQEATGDTCETDESISTPEEDRESIQSDQGPEEGQAPGALQAEEQEAAAETCEKDESKSKTEENRKPIQSDQGPDEGHAPGDLQVYKAHITKKLNKSVKVRSDDPEMRVLSEAFKPYQKTIQPHTVVLHGKPGVGKSALARSIILGWAQDKLCQDISYAFLFSPKDIKWTEKSSLVQLISREWPGSQAPVTEIMSKPERLLFVMDDFDSLESALLQEDMRLCENWEDERPISIVLYSLLKKALLPKSFLLITTTDSGLEKLKSMLVSPLYILVEGLYATRRKQVVLKNICDDHQRNQVISSVTGNHWLAEQCQVPSVCSLVCEALKIQEELGKRRTPGCQTLTSLYATMVFHQLTPRKPSRSCLNQEEQGTLMGLCRMAAEGVWSKKSVFYDDDLQTYGLKESKISALFRMNILQVDRSAKRCYVFFHVSLQDFCAALHYVLEGLGKSNQYFSFSKTLKSMTELKRTHFNTHLDGMKRFLFGLMNKDTMRTLEVLLGCSLSPDVKKVLQHWVSVLGQQANATSLTDVLDAFHYLFESQDEEFVCSSLTSFQGVGIVVNQRMDLAVSSYCLQCCQSLETLQVDVRGVLSTEMNIELSPVIQQQTHGKPHITECWKDFCSVLGTHPKLKHLDVGSSILNEWAMKILCVKLRNPACKVQSVTFKNAEIASGLRYLWMTLVSNQNLRHLHLGNTLMEEDDIKLACEALRHPKCSLETLRLDSCALTPDCYVMLSKLLLSTTSLKCLSLAGNKVTEESMRWLSDALSSSRCGLQKLILDSCDLTPVSCHVLASALFSNRTLTHLCLSNNSLRTEEVRRLCQFMRLPECALQRLILNQCNLTRDTYGFLALILSYNGKLTHLGLTMNPVEDDGMKLLCDAIKEPTCHLQELELVGCQLTGDCCADLASVIATKQHLKSLDLGSNDLGDRGVIALCKGLKESGTSLERLGLEACGLTSDCCEELSLALSCNSRLASLNLLRNNFSTSGMLKLCSAFLHPSSNLWKIGLWKQQYYAEVRRQLEKVQLAKSHVLIDDDWYSFNEDDRNWWRN</sequence>
<keyword evidence="2" id="KW-0433">Leucine-rich repeat</keyword>
<feature type="compositionally biased region" description="Low complexity" evidence="6">
    <location>
        <begin position="881"/>
        <end position="890"/>
    </location>
</feature>
<dbReference type="Pfam" id="PF17776">
    <property type="entry name" value="NLRC4_HD2"/>
    <property type="match status" value="1"/>
</dbReference>
<evidence type="ECO:0000313" key="8">
    <source>
        <dbReference type="Proteomes" id="UP000886700"/>
    </source>
</evidence>
<organism evidence="8 9">
    <name type="scientific">Mesocricetus auratus</name>
    <name type="common">Golden hamster</name>
    <dbReference type="NCBI Taxonomy" id="10036"/>
    <lineage>
        <taxon>Eukaryota</taxon>
        <taxon>Metazoa</taxon>
        <taxon>Chordata</taxon>
        <taxon>Craniata</taxon>
        <taxon>Vertebrata</taxon>
        <taxon>Euteleostomi</taxon>
        <taxon>Mammalia</taxon>
        <taxon>Eutheria</taxon>
        <taxon>Euarchontoglires</taxon>
        <taxon>Glires</taxon>
        <taxon>Rodentia</taxon>
        <taxon>Myomorpha</taxon>
        <taxon>Muroidea</taxon>
        <taxon>Cricetidae</taxon>
        <taxon>Cricetinae</taxon>
        <taxon>Mesocricetus</taxon>
    </lineage>
</organism>
<feature type="compositionally biased region" description="Basic and acidic residues" evidence="6">
    <location>
        <begin position="177"/>
        <end position="192"/>
    </location>
</feature>
<dbReference type="InterPro" id="IPR050637">
    <property type="entry name" value="NLRP_innate_immun_reg"/>
</dbReference>
<dbReference type="InterPro" id="IPR032675">
    <property type="entry name" value="LRR_dom_sf"/>
</dbReference>
<feature type="region of interest" description="Disordered" evidence="6">
    <location>
        <begin position="35"/>
        <end position="1170"/>
    </location>
</feature>
<evidence type="ECO:0000256" key="2">
    <source>
        <dbReference type="ARBA" id="ARBA00022614"/>
    </source>
</evidence>
<dbReference type="InterPro" id="IPR041075">
    <property type="entry name" value="NOD1/2_WH"/>
</dbReference>
<dbReference type="InterPro" id="IPR041267">
    <property type="entry name" value="NLRP_HD2"/>
</dbReference>
<keyword evidence="3" id="KW-0677">Repeat</keyword>
<dbReference type="SUPFAM" id="SSF52047">
    <property type="entry name" value="RNI-like"/>
    <property type="match status" value="1"/>
</dbReference>
<name>A0ABM2WGE1_MESAU</name>
<proteinExistence type="inferred from homology"/>
<evidence type="ECO:0000259" key="7">
    <source>
        <dbReference type="PROSITE" id="PS50837"/>
    </source>
</evidence>
<gene>
    <name evidence="9" type="primary">Nlrp5</name>
</gene>
<keyword evidence="8" id="KW-1185">Reference proteome</keyword>
<keyword evidence="4" id="KW-0547">Nucleotide-binding</keyword>
<reference evidence="9" key="1">
    <citation type="submission" date="2025-08" db="UniProtKB">
        <authorList>
            <consortium name="RefSeq"/>
        </authorList>
    </citation>
    <scope>IDENTIFICATION</scope>
    <source>
        <tissue evidence="9">Liver</tissue>
    </source>
</reference>
<dbReference type="Gene3D" id="3.40.50.300">
    <property type="entry name" value="P-loop containing nucleotide triphosphate hydrolases"/>
    <property type="match status" value="1"/>
</dbReference>
<feature type="domain" description="NACHT" evidence="7">
    <location>
        <begin position="1213"/>
        <end position="1343"/>
    </location>
</feature>
<dbReference type="InterPro" id="IPR027417">
    <property type="entry name" value="P-loop_NTPase"/>
</dbReference>
<feature type="compositionally biased region" description="Basic and acidic residues" evidence="6">
    <location>
        <begin position="515"/>
        <end position="531"/>
    </location>
</feature>